<dbReference type="AlphaFoldDB" id="A0A178ZMX9"/>
<reference evidence="2 3" key="1">
    <citation type="submission" date="2016-04" db="EMBL/GenBank/DDBJ databases">
        <title>Draft genome of Fonsecaea erecta CBS 125763.</title>
        <authorList>
            <person name="Weiss V.A."/>
            <person name="Vicente V.A."/>
            <person name="Raittz R.T."/>
            <person name="Moreno L.F."/>
            <person name="De Souza E.M."/>
            <person name="Pedrosa F.O."/>
            <person name="Steffens M.B."/>
            <person name="Faoro H."/>
            <person name="Tadra-Sfeir M.Z."/>
            <person name="Najafzadeh M.J."/>
            <person name="Felipe M.S."/>
            <person name="Teixeira M."/>
            <person name="Sun J."/>
            <person name="Xi L."/>
            <person name="Gomes R."/>
            <person name="De Azevedo C.M."/>
            <person name="Salgado C.G."/>
            <person name="Da Silva M.B."/>
            <person name="Nascimento M.F."/>
            <person name="Queiroz-Telles F."/>
            <person name="Attili D.S."/>
            <person name="Gorbushina A."/>
        </authorList>
    </citation>
    <scope>NUCLEOTIDE SEQUENCE [LARGE SCALE GENOMIC DNA]</scope>
    <source>
        <strain evidence="2 3">CBS 125763</strain>
    </source>
</reference>
<keyword evidence="3" id="KW-1185">Reference proteome</keyword>
<accession>A0A178ZMX9</accession>
<comment type="caution">
    <text evidence="2">The sequence shown here is derived from an EMBL/GenBank/DDBJ whole genome shotgun (WGS) entry which is preliminary data.</text>
</comment>
<dbReference type="Pfam" id="PF00106">
    <property type="entry name" value="adh_short"/>
    <property type="match status" value="1"/>
</dbReference>
<sequence>MGFLYSQLFVRPAYPKKSFAGETVIVTGSNTGLGKEAARHIARLGASKLILAVRNTKAGEAAKQDIEQTTKCSPDVIEVWELDLASYASVKAFASRASKLPRLDVLLENAGIASQKYSGAEGHERTITVNVISTFLLALLLLPKLKSTAKEFKVNPRLVIVSSEVHAWSKFAERNAPRIFEALDDEKQANMGDRYQTSKLLEVLTVRQIAPKLAGSGVILNILNPGLCHSELSREGSWVLEVMKFFLARSTEVGSRTLVAGAEAGMESHGKYMTDGKVDDGALSSFVRSKDGEATGKKVWSELSGILEKIHPGITQNV</sequence>
<keyword evidence="1" id="KW-0560">Oxidoreductase</keyword>
<dbReference type="GO" id="GO:0016491">
    <property type="term" value="F:oxidoreductase activity"/>
    <property type="evidence" value="ECO:0007669"/>
    <property type="project" value="UniProtKB-KW"/>
</dbReference>
<name>A0A178ZMX9_9EURO</name>
<evidence type="ECO:0000256" key="1">
    <source>
        <dbReference type="ARBA" id="ARBA00023002"/>
    </source>
</evidence>
<dbReference type="SUPFAM" id="SSF51735">
    <property type="entry name" value="NAD(P)-binding Rossmann-fold domains"/>
    <property type="match status" value="1"/>
</dbReference>
<gene>
    <name evidence="2" type="ORF">AYL99_06016</name>
</gene>
<dbReference type="InterPro" id="IPR036291">
    <property type="entry name" value="NAD(P)-bd_dom_sf"/>
</dbReference>
<dbReference type="STRING" id="1367422.A0A178ZMX9"/>
<organism evidence="2 3">
    <name type="scientific">Fonsecaea erecta</name>
    <dbReference type="NCBI Taxonomy" id="1367422"/>
    <lineage>
        <taxon>Eukaryota</taxon>
        <taxon>Fungi</taxon>
        <taxon>Dikarya</taxon>
        <taxon>Ascomycota</taxon>
        <taxon>Pezizomycotina</taxon>
        <taxon>Eurotiomycetes</taxon>
        <taxon>Chaetothyriomycetidae</taxon>
        <taxon>Chaetothyriales</taxon>
        <taxon>Herpotrichiellaceae</taxon>
        <taxon>Fonsecaea</taxon>
    </lineage>
</organism>
<dbReference type="GeneID" id="30010184"/>
<dbReference type="PRINTS" id="PR00081">
    <property type="entry name" value="GDHRDH"/>
</dbReference>
<dbReference type="RefSeq" id="XP_018694379.1">
    <property type="nucleotide sequence ID" value="XM_018837526.1"/>
</dbReference>
<dbReference type="EMBL" id="LVYI01000004">
    <property type="protein sequence ID" value="OAP61012.1"/>
    <property type="molecule type" value="Genomic_DNA"/>
</dbReference>
<proteinExistence type="predicted"/>
<dbReference type="Proteomes" id="UP000078343">
    <property type="component" value="Unassembled WGS sequence"/>
</dbReference>
<evidence type="ECO:0000313" key="3">
    <source>
        <dbReference type="Proteomes" id="UP000078343"/>
    </source>
</evidence>
<dbReference type="OrthoDB" id="542013at2759"/>
<dbReference type="PANTHER" id="PTHR43157:SF67">
    <property type="entry name" value="DEHYDROGENASE_REDUCTASE FAMILY PROTEIN, PUTATIVE (AFU_ORTHOLOGUE AFUA_3G02580)-RELATED"/>
    <property type="match status" value="1"/>
</dbReference>
<protein>
    <submittedName>
        <fullName evidence="2">Uncharacterized protein</fullName>
    </submittedName>
</protein>
<evidence type="ECO:0000313" key="2">
    <source>
        <dbReference type="EMBL" id="OAP61012.1"/>
    </source>
</evidence>
<dbReference type="InterPro" id="IPR002347">
    <property type="entry name" value="SDR_fam"/>
</dbReference>
<dbReference type="PANTHER" id="PTHR43157">
    <property type="entry name" value="PHOSPHATIDYLINOSITOL-GLYCAN BIOSYNTHESIS CLASS F PROTEIN-RELATED"/>
    <property type="match status" value="1"/>
</dbReference>
<dbReference type="Gene3D" id="3.40.50.720">
    <property type="entry name" value="NAD(P)-binding Rossmann-like Domain"/>
    <property type="match status" value="1"/>
</dbReference>